<dbReference type="PANTHER" id="PTHR48228">
    <property type="entry name" value="SUCCINYL-COA--D-CITRAMALATE COA-TRANSFERASE"/>
    <property type="match status" value="1"/>
</dbReference>
<evidence type="ECO:0000313" key="2">
    <source>
        <dbReference type="EMBL" id="KAJ6647502.1"/>
    </source>
</evidence>
<accession>A0A9Q0NCR3</accession>
<evidence type="ECO:0000256" key="1">
    <source>
        <dbReference type="ARBA" id="ARBA00008383"/>
    </source>
</evidence>
<name>A0A9Q0NCR3_9DIPT</name>
<dbReference type="Proteomes" id="UP001151699">
    <property type="component" value="Chromosome A"/>
</dbReference>
<comment type="caution">
    <text evidence="2">The sequence shown here is derived from an EMBL/GenBank/DDBJ whole genome shotgun (WGS) entry which is preliminary data.</text>
</comment>
<dbReference type="InterPro" id="IPR003673">
    <property type="entry name" value="CoA-Trfase_fam_III"/>
</dbReference>
<dbReference type="AlphaFoldDB" id="A0A9Q0NCR3"/>
<comment type="similarity">
    <text evidence="1">Belongs to the CoA-transferase III family.</text>
</comment>
<dbReference type="PANTHER" id="PTHR48228:SF5">
    <property type="entry name" value="ALPHA-METHYLACYL-COA RACEMASE"/>
    <property type="match status" value="1"/>
</dbReference>
<keyword evidence="3" id="KW-1185">Reference proteome</keyword>
<protein>
    <submittedName>
        <fullName evidence="2">Alpha-methylacyl-CoA racemase</fullName>
    </submittedName>
</protein>
<dbReference type="InterPro" id="IPR023606">
    <property type="entry name" value="CoA-Trfase_III_dom_1_sf"/>
</dbReference>
<evidence type="ECO:0000313" key="3">
    <source>
        <dbReference type="Proteomes" id="UP001151699"/>
    </source>
</evidence>
<dbReference type="SUPFAM" id="SSF89796">
    <property type="entry name" value="CoA-transferase family III (CaiB/BaiF)"/>
    <property type="match status" value="1"/>
</dbReference>
<sequence length="371" mass="40807">MALKGIRVLELAGLAPGPYCGMILSDFGASVTRIDRTVNNRLDCLGNGKTTLPLNLKSTKAQTILRKLVKKSDVIIEPFRPGVMENLGLGPDVLMKDNPRLIYARLTGFGQTGPLSARAGHDINYVAVSGVLSFLGEKDSKPKPPVNLLADFAGGGLLCAFGICVALLERSRSGKGQVIDHSMTEGSAYVASWLMRSQQLPIWGKARGDNILDGGSFFYDTYETKDNKFMSVGALEPQFFKEFIKGLELEIGQFDENETAKILVGEKFKTKTQKEWIDIFEDTDACVFPVVEWEEAKFHRQNRSRQSFVENTTNVIPTPAPILSRTPAKSSVLKEEAVGECVESLLKEIGVDKDEIKELCNEGVLLLESKL</sequence>
<dbReference type="GO" id="GO:0008111">
    <property type="term" value="F:alpha-methylacyl-CoA racemase activity"/>
    <property type="evidence" value="ECO:0007669"/>
    <property type="project" value="TreeGrafter"/>
</dbReference>
<dbReference type="GO" id="GO:0005739">
    <property type="term" value="C:mitochondrion"/>
    <property type="evidence" value="ECO:0007669"/>
    <property type="project" value="TreeGrafter"/>
</dbReference>
<dbReference type="Gene3D" id="3.40.50.10540">
    <property type="entry name" value="Crotonobetainyl-coa:carnitine coa-transferase, domain 1"/>
    <property type="match status" value="1"/>
</dbReference>
<dbReference type="InterPro" id="IPR044855">
    <property type="entry name" value="CoA-Trfase_III_dom3_sf"/>
</dbReference>
<dbReference type="EMBL" id="WJQU01000001">
    <property type="protein sequence ID" value="KAJ6647502.1"/>
    <property type="molecule type" value="Genomic_DNA"/>
</dbReference>
<reference evidence="2" key="1">
    <citation type="submission" date="2022-07" db="EMBL/GenBank/DDBJ databases">
        <authorList>
            <person name="Trinca V."/>
            <person name="Uliana J.V.C."/>
            <person name="Torres T.T."/>
            <person name="Ward R.J."/>
            <person name="Monesi N."/>
        </authorList>
    </citation>
    <scope>NUCLEOTIDE SEQUENCE</scope>
    <source>
        <strain evidence="2">HSMRA1968</strain>
        <tissue evidence="2">Whole embryos</tissue>
    </source>
</reference>
<proteinExistence type="inferred from homology"/>
<dbReference type="OrthoDB" id="16747at2759"/>
<dbReference type="Pfam" id="PF02515">
    <property type="entry name" value="CoA_transf_3"/>
    <property type="match status" value="1"/>
</dbReference>
<organism evidence="2 3">
    <name type="scientific">Pseudolycoriella hygida</name>
    <dbReference type="NCBI Taxonomy" id="35572"/>
    <lineage>
        <taxon>Eukaryota</taxon>
        <taxon>Metazoa</taxon>
        <taxon>Ecdysozoa</taxon>
        <taxon>Arthropoda</taxon>
        <taxon>Hexapoda</taxon>
        <taxon>Insecta</taxon>
        <taxon>Pterygota</taxon>
        <taxon>Neoptera</taxon>
        <taxon>Endopterygota</taxon>
        <taxon>Diptera</taxon>
        <taxon>Nematocera</taxon>
        <taxon>Sciaroidea</taxon>
        <taxon>Sciaridae</taxon>
        <taxon>Pseudolycoriella</taxon>
    </lineage>
</organism>
<dbReference type="InterPro" id="IPR050509">
    <property type="entry name" value="CoA-transferase_III"/>
</dbReference>
<dbReference type="Gene3D" id="3.30.1540.10">
    <property type="entry name" value="formyl-coa transferase, domain 3"/>
    <property type="match status" value="1"/>
</dbReference>
<gene>
    <name evidence="2" type="primary">Amacr</name>
    <name evidence="2" type="ORF">Bhyg_02725</name>
</gene>
<dbReference type="GO" id="GO:0008206">
    <property type="term" value="P:bile acid metabolic process"/>
    <property type="evidence" value="ECO:0007669"/>
    <property type="project" value="TreeGrafter"/>
</dbReference>